<dbReference type="Gene3D" id="3.30.70.100">
    <property type="match status" value="1"/>
</dbReference>
<dbReference type="Gene3D" id="2.70.150.10">
    <property type="entry name" value="Calcium-transporting ATPase, cytoplasmic transduction domain A"/>
    <property type="match status" value="1"/>
</dbReference>
<reference evidence="9 11" key="1">
    <citation type="submission" date="2015-10" db="EMBL/GenBank/DDBJ databases">
        <title>The cercosporin biosynthetic gene cluster was horizontally transferred to several fungal lineages and shown to be expanded in Cercospora beticola based on microsynteny with recipient genomes.</title>
        <authorList>
            <person name="De Jonge R."/>
            <person name="Ebert M.K."/>
            <person name="Suttle J.C."/>
            <person name="Jurick Ii W.M."/>
            <person name="Secor G.A."/>
            <person name="Thomma B.P."/>
            <person name="Van De Peer Y."/>
            <person name="Bolton M.D."/>
        </authorList>
    </citation>
    <scope>NUCLEOTIDE SEQUENCE [LARGE SCALE GENOMIC DNA]</scope>
    <source>
        <strain evidence="9 11">09-40</strain>
    </source>
</reference>
<dbReference type="GO" id="GO:0016887">
    <property type="term" value="F:ATP hydrolysis activity"/>
    <property type="evidence" value="ECO:0007669"/>
    <property type="project" value="InterPro"/>
</dbReference>
<dbReference type="InterPro" id="IPR008250">
    <property type="entry name" value="ATPase_P-typ_transduc_dom_A_sf"/>
</dbReference>
<dbReference type="NCBIfam" id="TIGR01525">
    <property type="entry name" value="ATPase-IB_hvy"/>
    <property type="match status" value="1"/>
</dbReference>
<dbReference type="InterPro" id="IPR018303">
    <property type="entry name" value="ATPase_P-typ_P_site"/>
</dbReference>
<reference evidence="10 12" key="2">
    <citation type="submission" date="2023-09" db="EMBL/GenBank/DDBJ databases">
        <title>Complete-Gapless Cercospora beticola genome.</title>
        <authorList>
            <person name="Wyatt N.A."/>
            <person name="Spanner R.E."/>
            <person name="Bolton M.D."/>
        </authorList>
    </citation>
    <scope>NUCLEOTIDE SEQUENCE [LARGE SCALE GENOMIC DNA]</scope>
    <source>
        <strain evidence="10">Cb09-40</strain>
    </source>
</reference>
<dbReference type="PROSITE" id="PS50846">
    <property type="entry name" value="HMA_2"/>
    <property type="match status" value="1"/>
</dbReference>
<evidence type="ECO:0000313" key="9">
    <source>
        <dbReference type="EMBL" id="PIA90800.1"/>
    </source>
</evidence>
<comment type="similarity">
    <text evidence="6">Belongs to the cation transport ATPase (P-type) (TC 3.A.3) family. Type IB subfamily.</text>
</comment>
<evidence type="ECO:0000313" key="10">
    <source>
        <dbReference type="EMBL" id="WPB07756.1"/>
    </source>
</evidence>
<feature type="transmembrane region" description="Helical" evidence="6">
    <location>
        <begin position="661"/>
        <end position="682"/>
    </location>
</feature>
<dbReference type="InterPro" id="IPR059000">
    <property type="entry name" value="ATPase_P-type_domA"/>
</dbReference>
<proteinExistence type="inferred from homology"/>
<feature type="transmembrane region" description="Helical" evidence="6">
    <location>
        <begin position="883"/>
        <end position="913"/>
    </location>
</feature>
<dbReference type="PROSITE" id="PS00154">
    <property type="entry name" value="ATPASE_E1_E2"/>
    <property type="match status" value="1"/>
</dbReference>
<evidence type="ECO:0000256" key="2">
    <source>
        <dbReference type="ARBA" id="ARBA00022692"/>
    </source>
</evidence>
<dbReference type="InterPro" id="IPR006121">
    <property type="entry name" value="HMA_dom"/>
</dbReference>
<keyword evidence="6" id="KW-0067">ATP-binding</keyword>
<evidence type="ECO:0000256" key="3">
    <source>
        <dbReference type="ARBA" id="ARBA00022723"/>
    </source>
</evidence>
<accession>A0A2G5HE26</accession>
<dbReference type="PANTHER" id="PTHR46594:SF4">
    <property type="entry name" value="P-TYPE CATION-TRANSPORTING ATPASE"/>
    <property type="match status" value="1"/>
</dbReference>
<feature type="transmembrane region" description="Helical" evidence="6">
    <location>
        <begin position="597"/>
        <end position="616"/>
    </location>
</feature>
<dbReference type="GO" id="GO:0016020">
    <property type="term" value="C:membrane"/>
    <property type="evidence" value="ECO:0007669"/>
    <property type="project" value="UniProtKB-SubCell"/>
</dbReference>
<dbReference type="EMBL" id="LKMD01000107">
    <property type="protein sequence ID" value="PIA90800.1"/>
    <property type="molecule type" value="Genomic_DNA"/>
</dbReference>
<organism evidence="9 11">
    <name type="scientific">Cercospora beticola</name>
    <name type="common">Sugarbeet leaf spot fungus</name>
    <dbReference type="NCBI Taxonomy" id="122368"/>
    <lineage>
        <taxon>Eukaryota</taxon>
        <taxon>Fungi</taxon>
        <taxon>Dikarya</taxon>
        <taxon>Ascomycota</taxon>
        <taxon>Pezizomycotina</taxon>
        <taxon>Dothideomycetes</taxon>
        <taxon>Dothideomycetidae</taxon>
        <taxon>Mycosphaerellales</taxon>
        <taxon>Mycosphaerellaceae</taxon>
        <taxon>Cercospora</taxon>
    </lineage>
</organism>
<feature type="compositionally biased region" description="Basic residues" evidence="7">
    <location>
        <begin position="24"/>
        <end position="37"/>
    </location>
</feature>
<dbReference type="NCBIfam" id="TIGR01511">
    <property type="entry name" value="ATPase-IB1_Cu"/>
    <property type="match status" value="1"/>
</dbReference>
<evidence type="ECO:0000256" key="7">
    <source>
        <dbReference type="SAM" id="MobiDB-lite"/>
    </source>
</evidence>
<keyword evidence="5 6" id="KW-0472">Membrane</keyword>
<sequence>MPCSSPSTPQTSSSCAGNGGGSNVRKRSGKGKGVRGRRGCDESCLERIAKHLKEIDNNELTANEGQDGGKSGGCCGDVKCGGDQEVKKNEAAKEMGCGEGCGEEEVVKKVDTSCETGCCGDEKKDDTKVVAAGGCCGGQEAVKKSCDGEGDGCCDKEETDQVDTTCETGGCRPMDEVKKKAVAASGCCGDKAGCNDAMSCGGKVNNKAQNKGCETTCCGAEKQAKEKVRDVGGCCGAEAGPKNASCCDEKLNNQSNMGCKSDFCTVSTEVNIKSTPASGCCADRADNDAQKPCDKKDQPKNACCETSTAVTTKASKCSDACCDEVEEDASSNTASACLDQLQSAMQRFEALLRLGQCLCRKMIEEFDFCCCCEEGSPCNAHKQSEEPATKTLAKSTAGCEDDCCVPTKAGCGETSCAVGDKCKVTSVVKSVPVKDKSADVDIEISPVKDHVALSVTGMTCTGCSKKMLNVLGDIPGISNPHVTFVSGMAAFDFDPAHGSVEEVLPLIEKRTGFKLGRITADFQTLDVLLSKEAAEAYGREDRLGLESFEKVKGKNKYRITYDPRVAGARSVMPNGADLAPPEPDAAHSEGRKRLISMAWATLVSAIFTIPVVVLSWSDNPVPERTRQIISLVLATFVQAVAIPEFYVGALKSLVFSKVVEMDMLIVISITAAYGYSVVAFALAEAGVELEEEAFFETSSLLITLVLLGRLMAAAARVRAVSAVSMSSLQRESALLLTTDGRTEEIDARLLQFGDLIRVPAHTSIVTDGVIVGGSGAVDESMYTGESEPVTKSEGDAVIAGTINGATILDVKIMRLPNSNSISDIKNLVQDALGAKPRVQDLADKVASWFIPVVCTISLITFGIWVAVALAVRDETGGSAVGTAITYAIAVLAIACPCALGLAVPMVLVIAGGVAARSGVAIKSVDALERGYKTTDVVFDKTGTLTLADLAVVHEYSQPVSVISKDLIVALAKALVTDNYHPVSFAISKHLQDHLAPAVKVEGVQSLPGSGIHCTWQGRQVQAGNPRWLAASNDPAVINILDKSLTAFCMSIDNKLILAYGLQSTLRPEAQAVIASLSARRLRCHILSGDNQKAVHAIATAVGIDPLLVRSQCTPAQKKEYVEALQRENRIVLFCGDGTNDAVAVAQANVGMQIAASTSPTTSANSPSGTASAVTQSVCDVTLLGTHHPLTGIESFLNISRRSFRRIVFNFVWSAVYNVLAILLASGALVKVRIPPAYAGLGEVVSVLPVIVAGWSLMW</sequence>
<dbReference type="Pfam" id="PF00122">
    <property type="entry name" value="E1-E2_ATPase"/>
    <property type="match status" value="1"/>
</dbReference>
<dbReference type="Proteomes" id="UP001302367">
    <property type="component" value="Chromosome 9"/>
</dbReference>
<feature type="transmembrane region" description="Helical" evidence="6">
    <location>
        <begin position="628"/>
        <end position="649"/>
    </location>
</feature>
<dbReference type="Gene3D" id="3.40.1110.10">
    <property type="entry name" value="Calcium-transporting ATPase, cytoplasmic domain N"/>
    <property type="match status" value="1"/>
</dbReference>
<evidence type="ECO:0000256" key="5">
    <source>
        <dbReference type="ARBA" id="ARBA00023136"/>
    </source>
</evidence>
<evidence type="ECO:0000259" key="8">
    <source>
        <dbReference type="PROSITE" id="PS50846"/>
    </source>
</evidence>
<evidence type="ECO:0000256" key="6">
    <source>
        <dbReference type="RuleBase" id="RU362081"/>
    </source>
</evidence>
<dbReference type="InterPro" id="IPR036163">
    <property type="entry name" value="HMA_dom_sf"/>
</dbReference>
<feature type="compositionally biased region" description="Low complexity" evidence="7">
    <location>
        <begin position="1"/>
        <end position="16"/>
    </location>
</feature>
<dbReference type="PRINTS" id="PR00119">
    <property type="entry name" value="CATATPASE"/>
</dbReference>
<keyword evidence="3 6" id="KW-0479">Metal-binding</keyword>
<dbReference type="EMBL" id="CP134192">
    <property type="protein sequence ID" value="WPB07756.1"/>
    <property type="molecule type" value="Genomic_DNA"/>
</dbReference>
<comment type="subcellular location">
    <subcellularLocation>
        <location evidence="1 6">Membrane</location>
    </subcellularLocation>
</comment>
<dbReference type="GO" id="GO:0019829">
    <property type="term" value="F:ATPase-coupled monoatomic cation transmembrane transporter activity"/>
    <property type="evidence" value="ECO:0007669"/>
    <property type="project" value="InterPro"/>
</dbReference>
<dbReference type="SUPFAM" id="SSF55008">
    <property type="entry name" value="HMA, heavy metal-associated domain"/>
    <property type="match status" value="1"/>
</dbReference>
<protein>
    <submittedName>
        <fullName evidence="9">P-type cation-transporting ATPase</fullName>
    </submittedName>
</protein>
<dbReference type="InterPro" id="IPR023299">
    <property type="entry name" value="ATPase_P-typ_cyto_dom_N"/>
</dbReference>
<dbReference type="InterPro" id="IPR027256">
    <property type="entry name" value="P-typ_ATPase_IB"/>
</dbReference>
<evidence type="ECO:0000256" key="1">
    <source>
        <dbReference type="ARBA" id="ARBA00004370"/>
    </source>
</evidence>
<dbReference type="Pfam" id="PF24534">
    <property type="entry name" value="HMA_PCA1"/>
    <property type="match status" value="1"/>
</dbReference>
<name>A0A2G5HE26_CERBT</name>
<feature type="domain" description="HMA" evidence="8">
    <location>
        <begin position="449"/>
        <end position="515"/>
    </location>
</feature>
<dbReference type="PANTHER" id="PTHR46594">
    <property type="entry name" value="P-TYPE CATION-TRANSPORTING ATPASE"/>
    <property type="match status" value="1"/>
</dbReference>
<dbReference type="GO" id="GO:0005524">
    <property type="term" value="F:ATP binding"/>
    <property type="evidence" value="ECO:0007669"/>
    <property type="project" value="UniProtKB-UniRule"/>
</dbReference>
<keyword evidence="6" id="KW-0547">Nucleotide-binding</keyword>
<dbReference type="GO" id="GO:0046872">
    <property type="term" value="F:metal ion binding"/>
    <property type="evidence" value="ECO:0007669"/>
    <property type="project" value="UniProtKB-KW"/>
</dbReference>
<keyword evidence="12" id="KW-1185">Reference proteome</keyword>
<dbReference type="Pfam" id="PF00702">
    <property type="entry name" value="Hydrolase"/>
    <property type="match status" value="1"/>
</dbReference>
<dbReference type="InterPro" id="IPR036412">
    <property type="entry name" value="HAD-like_sf"/>
</dbReference>
<keyword evidence="2 6" id="KW-0812">Transmembrane</keyword>
<dbReference type="Proteomes" id="UP000230605">
    <property type="component" value="Chromosome 9"/>
</dbReference>
<evidence type="ECO:0000313" key="12">
    <source>
        <dbReference type="Proteomes" id="UP001302367"/>
    </source>
</evidence>
<evidence type="ECO:0000313" key="11">
    <source>
        <dbReference type="Proteomes" id="UP000230605"/>
    </source>
</evidence>
<dbReference type="SUPFAM" id="SSF81665">
    <property type="entry name" value="Calcium ATPase, transmembrane domain M"/>
    <property type="match status" value="1"/>
</dbReference>
<feature type="transmembrane region" description="Helical" evidence="6">
    <location>
        <begin position="845"/>
        <end position="871"/>
    </location>
</feature>
<dbReference type="InterPro" id="IPR023298">
    <property type="entry name" value="ATPase_P-typ_TM_dom_sf"/>
</dbReference>
<dbReference type="InterPro" id="IPR023214">
    <property type="entry name" value="HAD_sf"/>
</dbReference>
<dbReference type="AlphaFoldDB" id="A0A2G5HE26"/>
<dbReference type="InterPro" id="IPR001757">
    <property type="entry name" value="P_typ_ATPase"/>
</dbReference>
<keyword evidence="4 6" id="KW-1133">Transmembrane helix</keyword>
<dbReference type="NCBIfam" id="TIGR01494">
    <property type="entry name" value="ATPase_P-type"/>
    <property type="match status" value="1"/>
</dbReference>
<dbReference type="SUPFAM" id="SSF56784">
    <property type="entry name" value="HAD-like"/>
    <property type="match status" value="1"/>
</dbReference>
<dbReference type="OrthoDB" id="432719at2759"/>
<dbReference type="Pfam" id="PF00403">
    <property type="entry name" value="HMA"/>
    <property type="match status" value="1"/>
</dbReference>
<feature type="transmembrane region" description="Helical" evidence="6">
    <location>
        <begin position="1235"/>
        <end position="1257"/>
    </location>
</feature>
<dbReference type="SUPFAM" id="SSF81653">
    <property type="entry name" value="Calcium ATPase, transduction domain A"/>
    <property type="match status" value="1"/>
</dbReference>
<gene>
    <name evidence="9" type="ORF">CB0940_10905</name>
    <name evidence="10" type="ORF">RHO25_012420</name>
</gene>
<feature type="transmembrane region" description="Helical" evidence="6">
    <location>
        <begin position="1206"/>
        <end position="1229"/>
    </location>
</feature>
<dbReference type="Gene3D" id="3.40.50.1000">
    <property type="entry name" value="HAD superfamily/HAD-like"/>
    <property type="match status" value="1"/>
</dbReference>
<evidence type="ECO:0000256" key="4">
    <source>
        <dbReference type="ARBA" id="ARBA00022989"/>
    </source>
</evidence>
<dbReference type="CDD" id="cd00371">
    <property type="entry name" value="HMA"/>
    <property type="match status" value="1"/>
</dbReference>
<feature type="region of interest" description="Disordered" evidence="7">
    <location>
        <begin position="1"/>
        <end position="40"/>
    </location>
</feature>
<dbReference type="InterPro" id="IPR056236">
    <property type="entry name" value="HMA_PCA1"/>
</dbReference>